<protein>
    <submittedName>
        <fullName evidence="2">Uncharacterized protein</fullName>
    </submittedName>
</protein>
<accession>A0AAN6V5D8</accession>
<evidence type="ECO:0000313" key="3">
    <source>
        <dbReference type="Proteomes" id="UP001302676"/>
    </source>
</evidence>
<organism evidence="2 3">
    <name type="scientific">Dichotomopilus funicola</name>
    <dbReference type="NCBI Taxonomy" id="1934379"/>
    <lineage>
        <taxon>Eukaryota</taxon>
        <taxon>Fungi</taxon>
        <taxon>Dikarya</taxon>
        <taxon>Ascomycota</taxon>
        <taxon>Pezizomycotina</taxon>
        <taxon>Sordariomycetes</taxon>
        <taxon>Sordariomycetidae</taxon>
        <taxon>Sordariales</taxon>
        <taxon>Chaetomiaceae</taxon>
        <taxon>Dichotomopilus</taxon>
    </lineage>
</organism>
<proteinExistence type="predicted"/>
<gene>
    <name evidence="2" type="ORF">C8A04DRAFT_11187</name>
</gene>
<feature type="region of interest" description="Disordered" evidence="1">
    <location>
        <begin position="1"/>
        <end position="25"/>
    </location>
</feature>
<comment type="caution">
    <text evidence="2">The sequence shown here is derived from an EMBL/GenBank/DDBJ whole genome shotgun (WGS) entry which is preliminary data.</text>
</comment>
<evidence type="ECO:0000256" key="1">
    <source>
        <dbReference type="SAM" id="MobiDB-lite"/>
    </source>
</evidence>
<keyword evidence="3" id="KW-1185">Reference proteome</keyword>
<reference evidence="2" key="1">
    <citation type="journal article" date="2023" name="Mol. Phylogenet. Evol.">
        <title>Genome-scale phylogeny and comparative genomics of the fungal order Sordariales.</title>
        <authorList>
            <person name="Hensen N."/>
            <person name="Bonometti L."/>
            <person name="Westerberg I."/>
            <person name="Brannstrom I.O."/>
            <person name="Guillou S."/>
            <person name="Cros-Aarteil S."/>
            <person name="Calhoun S."/>
            <person name="Haridas S."/>
            <person name="Kuo A."/>
            <person name="Mondo S."/>
            <person name="Pangilinan J."/>
            <person name="Riley R."/>
            <person name="LaButti K."/>
            <person name="Andreopoulos B."/>
            <person name="Lipzen A."/>
            <person name="Chen C."/>
            <person name="Yan M."/>
            <person name="Daum C."/>
            <person name="Ng V."/>
            <person name="Clum A."/>
            <person name="Steindorff A."/>
            <person name="Ohm R.A."/>
            <person name="Martin F."/>
            <person name="Silar P."/>
            <person name="Natvig D.O."/>
            <person name="Lalanne C."/>
            <person name="Gautier V."/>
            <person name="Ament-Velasquez S.L."/>
            <person name="Kruys A."/>
            <person name="Hutchinson M.I."/>
            <person name="Powell A.J."/>
            <person name="Barry K."/>
            <person name="Miller A.N."/>
            <person name="Grigoriev I.V."/>
            <person name="Debuchy R."/>
            <person name="Gladieux P."/>
            <person name="Hiltunen Thoren M."/>
            <person name="Johannesson H."/>
        </authorList>
    </citation>
    <scope>NUCLEOTIDE SEQUENCE</scope>
    <source>
        <strain evidence="2">CBS 141.50</strain>
    </source>
</reference>
<feature type="region of interest" description="Disordered" evidence="1">
    <location>
        <begin position="88"/>
        <end position="127"/>
    </location>
</feature>
<evidence type="ECO:0000313" key="2">
    <source>
        <dbReference type="EMBL" id="KAK4144784.1"/>
    </source>
</evidence>
<sequence length="438" mass="47793">METQTRPRPELPPVWTGRDDQPLAYPRAMPQSAISPLFSASASLPSPIYPASPGHDAMRAHERALVDRLDRVDFHGRRESQLLSPTAVRSLSPISEQKAASHGDATRRVSVASLTQPTPSPQTPSFIIQPHVTPQTIAAQTREILMEGVPDNTPIHSTHPRLPLSLPLPLPQLQPPSPINTSIVDGRRPSLPPLSPASPWQSSAEVRQQLRSWGRLYFNNISTADCLVTAVSLRRYSDSASPLNDKASPLGEGEEEEGSTKDLNQNLEPSSPVPPSPFTSRQGKVAYRVLVRPFEPNRRPFFVRREFDMDGLRSTIPDPGPPSAPASTPASAPMARAVPTSVRSHGLPSHGLDAMDRSAQLRQSTNTVPIHLKYAKSFLPALAALLYSGHIRHKRDTIDLPLPHPAAWAHTVAYLYTGRGGLLTDAVRENILYLGGKV</sequence>
<dbReference type="EMBL" id="MU853574">
    <property type="protein sequence ID" value="KAK4144784.1"/>
    <property type="molecule type" value="Genomic_DNA"/>
</dbReference>
<dbReference type="RefSeq" id="XP_062638155.1">
    <property type="nucleotide sequence ID" value="XM_062776871.1"/>
</dbReference>
<name>A0AAN6V5D8_9PEZI</name>
<dbReference type="Proteomes" id="UP001302676">
    <property type="component" value="Unassembled WGS sequence"/>
</dbReference>
<feature type="region of interest" description="Disordered" evidence="1">
    <location>
        <begin position="237"/>
        <end position="280"/>
    </location>
</feature>
<dbReference type="AlphaFoldDB" id="A0AAN6V5D8"/>
<feature type="region of interest" description="Disordered" evidence="1">
    <location>
        <begin position="312"/>
        <end position="332"/>
    </location>
</feature>
<reference evidence="2" key="2">
    <citation type="submission" date="2023-05" db="EMBL/GenBank/DDBJ databases">
        <authorList>
            <consortium name="Lawrence Berkeley National Laboratory"/>
            <person name="Steindorff A."/>
            <person name="Hensen N."/>
            <person name="Bonometti L."/>
            <person name="Westerberg I."/>
            <person name="Brannstrom I.O."/>
            <person name="Guillou S."/>
            <person name="Cros-Aarteil S."/>
            <person name="Calhoun S."/>
            <person name="Haridas S."/>
            <person name="Kuo A."/>
            <person name="Mondo S."/>
            <person name="Pangilinan J."/>
            <person name="Riley R."/>
            <person name="Labutti K."/>
            <person name="Andreopoulos B."/>
            <person name="Lipzen A."/>
            <person name="Chen C."/>
            <person name="Yanf M."/>
            <person name="Daum C."/>
            <person name="Ng V."/>
            <person name="Clum A."/>
            <person name="Ohm R."/>
            <person name="Martin F."/>
            <person name="Silar P."/>
            <person name="Natvig D."/>
            <person name="Lalanne C."/>
            <person name="Gautier V."/>
            <person name="Ament-Velasquez S.L."/>
            <person name="Kruys A."/>
            <person name="Hutchinson M.I."/>
            <person name="Powell A.J."/>
            <person name="Barry K."/>
            <person name="Miller A.N."/>
            <person name="Grigoriev I.V."/>
            <person name="Debuchy R."/>
            <person name="Gladieux P."/>
            <person name="Thoren M.H."/>
            <person name="Johannesson H."/>
        </authorList>
    </citation>
    <scope>NUCLEOTIDE SEQUENCE</scope>
    <source>
        <strain evidence="2">CBS 141.50</strain>
    </source>
</reference>
<dbReference type="GeneID" id="87813484"/>